<dbReference type="RefSeq" id="WP_203795033.1">
    <property type="nucleotide sequence ID" value="NZ_BAAAQE010000088.1"/>
</dbReference>
<dbReference type="EMBL" id="BOMG01000035">
    <property type="protein sequence ID" value="GID53919.1"/>
    <property type="molecule type" value="Genomic_DNA"/>
</dbReference>
<organism evidence="13 14">
    <name type="scientific">Actinoplanes couchii</name>
    <dbReference type="NCBI Taxonomy" id="403638"/>
    <lineage>
        <taxon>Bacteria</taxon>
        <taxon>Bacillati</taxon>
        <taxon>Actinomycetota</taxon>
        <taxon>Actinomycetes</taxon>
        <taxon>Micromonosporales</taxon>
        <taxon>Micromonosporaceae</taxon>
        <taxon>Actinoplanes</taxon>
    </lineage>
</organism>
<keyword evidence="14" id="KW-1185">Reference proteome</keyword>
<dbReference type="Pfam" id="PF05746">
    <property type="entry name" value="DALR_1"/>
    <property type="match status" value="1"/>
</dbReference>
<sequence>MTPANLADTVLSAARAVFETRGLDVALLPVTTTVERPRNPEHGDYASNLAMQVAKKAGVAPRELATALAEELGRRDEIAAVEIAGPGFLNIRLENAALGAFAGLVLTAGAAYGRNTALAGERVNLEFVSANPTGPIHLGHTRWAAVGDSLRRVLSAAGAEVTSEYYVNDAGVQMDKFARSLFAAANGQAAPEDGYGGDYIAEIAQQILSVDPGLAGQPAETALPVFMARGYELMLAEIRESLDRFGVHFDVWFSEQTLHNGGAVEHAIETLRKQGHIFDDGGAVWLRTTDFTDDKDRVLIRSNGEKTYFAADAAYYINKRERGFDRCIYLLGADHHGYIGRLKAIAACAGDDPKQNIEILIGQLVNLVRAGQPVRLSKRAGNIITLDELVEAVGADAARYSLARSSTDSMLTLDIEEITRNSSENPVFYVQYAHARICSLLKNAEEKKVARGEDYDPALLSHERERNLLKTLGDFPGVVATAAELREPHRIAVYLEERVATDYHRFYDACQVLPKGDEPVSEYAAPRLWLMEATRTVLANGLDLLGVSAPERM</sequence>
<dbReference type="InterPro" id="IPR005148">
    <property type="entry name" value="Arg-tRNA-synth_N"/>
</dbReference>
<keyword evidence="2 9" id="KW-0963">Cytoplasm</keyword>
<dbReference type="InterPro" id="IPR036695">
    <property type="entry name" value="Arg-tRNA-synth_N_sf"/>
</dbReference>
<reference evidence="13 14" key="1">
    <citation type="submission" date="2021-01" db="EMBL/GenBank/DDBJ databases">
        <title>Whole genome shotgun sequence of Actinoplanes couchii NBRC 106145.</title>
        <authorList>
            <person name="Komaki H."/>
            <person name="Tamura T."/>
        </authorList>
    </citation>
    <scope>NUCLEOTIDE SEQUENCE [LARGE SCALE GENOMIC DNA]</scope>
    <source>
        <strain evidence="13 14">NBRC 106145</strain>
    </source>
</reference>
<evidence type="ECO:0000256" key="5">
    <source>
        <dbReference type="ARBA" id="ARBA00022840"/>
    </source>
</evidence>
<dbReference type="InterPro" id="IPR008909">
    <property type="entry name" value="DALR_anticod-bd"/>
</dbReference>
<dbReference type="InterPro" id="IPR001278">
    <property type="entry name" value="Arg-tRNA-ligase"/>
</dbReference>
<evidence type="ECO:0000256" key="2">
    <source>
        <dbReference type="ARBA" id="ARBA00022490"/>
    </source>
</evidence>
<evidence type="ECO:0000256" key="4">
    <source>
        <dbReference type="ARBA" id="ARBA00022741"/>
    </source>
</evidence>
<proteinExistence type="inferred from homology"/>
<keyword evidence="7 9" id="KW-0030">Aminoacyl-tRNA synthetase</keyword>
<comment type="subcellular location">
    <subcellularLocation>
        <location evidence="9">Cytoplasm</location>
    </subcellularLocation>
</comment>
<name>A0ABQ3X5Y1_9ACTN</name>
<keyword evidence="5 9" id="KW-0067">ATP-binding</keyword>
<dbReference type="SUPFAM" id="SSF55190">
    <property type="entry name" value="Arginyl-tRNA synthetase (ArgRS), N-terminal 'additional' domain"/>
    <property type="match status" value="1"/>
</dbReference>
<dbReference type="HAMAP" id="MF_00123">
    <property type="entry name" value="Arg_tRNA_synth"/>
    <property type="match status" value="1"/>
</dbReference>
<evidence type="ECO:0000256" key="10">
    <source>
        <dbReference type="RuleBase" id="RU363038"/>
    </source>
</evidence>
<dbReference type="PRINTS" id="PR01038">
    <property type="entry name" value="TRNASYNTHARG"/>
</dbReference>
<accession>A0ABQ3X5Y1</accession>
<dbReference type="InterPro" id="IPR035684">
    <property type="entry name" value="ArgRS_core"/>
</dbReference>
<dbReference type="PROSITE" id="PS00178">
    <property type="entry name" value="AA_TRNA_LIGASE_I"/>
    <property type="match status" value="1"/>
</dbReference>
<feature type="domain" description="Arginyl tRNA synthetase N-terminal" evidence="12">
    <location>
        <begin position="4"/>
        <end position="93"/>
    </location>
</feature>
<evidence type="ECO:0000313" key="14">
    <source>
        <dbReference type="Proteomes" id="UP000612282"/>
    </source>
</evidence>
<dbReference type="InterPro" id="IPR014729">
    <property type="entry name" value="Rossmann-like_a/b/a_fold"/>
</dbReference>
<dbReference type="Pfam" id="PF00750">
    <property type="entry name" value="tRNA-synt_1d"/>
    <property type="match status" value="2"/>
</dbReference>
<feature type="domain" description="DALR anticodon binding" evidence="11">
    <location>
        <begin position="430"/>
        <end position="553"/>
    </location>
</feature>
<dbReference type="Gene3D" id="3.30.1360.70">
    <property type="entry name" value="Arginyl tRNA synthetase N-terminal domain"/>
    <property type="match status" value="1"/>
</dbReference>
<evidence type="ECO:0000313" key="13">
    <source>
        <dbReference type="EMBL" id="GID53919.1"/>
    </source>
</evidence>
<evidence type="ECO:0000259" key="12">
    <source>
        <dbReference type="SMART" id="SM01016"/>
    </source>
</evidence>
<dbReference type="Pfam" id="PF03485">
    <property type="entry name" value="Arg_tRNA_synt_N"/>
    <property type="match status" value="1"/>
</dbReference>
<dbReference type="InterPro" id="IPR009080">
    <property type="entry name" value="tRNAsynth_Ia_anticodon-bd"/>
</dbReference>
<evidence type="ECO:0000256" key="1">
    <source>
        <dbReference type="ARBA" id="ARBA00005594"/>
    </source>
</evidence>
<gene>
    <name evidence="13" type="primary">argS_2</name>
    <name evidence="9" type="synonym">argS</name>
    <name evidence="13" type="ORF">Aco03nite_023230</name>
</gene>
<dbReference type="SUPFAM" id="SSF47323">
    <property type="entry name" value="Anticodon-binding domain of a subclass of class I aminoacyl-tRNA synthetases"/>
    <property type="match status" value="1"/>
</dbReference>
<dbReference type="PANTHER" id="PTHR11956">
    <property type="entry name" value="ARGINYL-TRNA SYNTHETASE"/>
    <property type="match status" value="1"/>
</dbReference>
<dbReference type="Gene3D" id="1.10.730.10">
    <property type="entry name" value="Isoleucyl-tRNA Synthetase, Domain 1"/>
    <property type="match status" value="1"/>
</dbReference>
<evidence type="ECO:0000259" key="11">
    <source>
        <dbReference type="SMART" id="SM00836"/>
    </source>
</evidence>
<dbReference type="InterPro" id="IPR001412">
    <property type="entry name" value="aa-tRNA-synth_I_CS"/>
</dbReference>
<evidence type="ECO:0000256" key="9">
    <source>
        <dbReference type="HAMAP-Rule" id="MF_00123"/>
    </source>
</evidence>
<protein>
    <recommendedName>
        <fullName evidence="9">Arginine--tRNA ligase</fullName>
        <ecNumber evidence="9">6.1.1.19</ecNumber>
    </recommendedName>
    <alternativeName>
        <fullName evidence="9">Arginyl-tRNA synthetase</fullName>
        <shortName evidence="9">ArgRS</shortName>
    </alternativeName>
</protein>
<evidence type="ECO:0000256" key="6">
    <source>
        <dbReference type="ARBA" id="ARBA00022917"/>
    </source>
</evidence>
<dbReference type="GO" id="GO:0016874">
    <property type="term" value="F:ligase activity"/>
    <property type="evidence" value="ECO:0007669"/>
    <property type="project" value="UniProtKB-KW"/>
</dbReference>
<dbReference type="SUPFAM" id="SSF52374">
    <property type="entry name" value="Nucleotidylyl transferase"/>
    <property type="match status" value="1"/>
</dbReference>
<evidence type="ECO:0000256" key="7">
    <source>
        <dbReference type="ARBA" id="ARBA00023146"/>
    </source>
</evidence>
<dbReference type="SMART" id="SM00836">
    <property type="entry name" value="DALR_1"/>
    <property type="match status" value="1"/>
</dbReference>
<keyword evidence="4 9" id="KW-0547">Nucleotide-binding</keyword>
<comment type="similarity">
    <text evidence="1 9 10">Belongs to the class-I aminoacyl-tRNA synthetase family.</text>
</comment>
<dbReference type="CDD" id="cd00671">
    <property type="entry name" value="ArgRS_core"/>
    <property type="match status" value="1"/>
</dbReference>
<evidence type="ECO:0000256" key="8">
    <source>
        <dbReference type="ARBA" id="ARBA00049339"/>
    </source>
</evidence>
<keyword evidence="3 9" id="KW-0436">Ligase</keyword>
<comment type="caution">
    <text evidence="13">The sequence shown here is derived from an EMBL/GenBank/DDBJ whole genome shotgun (WGS) entry which is preliminary data.</text>
</comment>
<dbReference type="EC" id="6.1.1.19" evidence="9"/>
<dbReference type="Gene3D" id="3.40.50.620">
    <property type="entry name" value="HUPs"/>
    <property type="match status" value="1"/>
</dbReference>
<keyword evidence="6 9" id="KW-0648">Protein biosynthesis</keyword>
<comment type="subunit">
    <text evidence="9">Monomer.</text>
</comment>
<comment type="catalytic activity">
    <reaction evidence="8 9">
        <text>tRNA(Arg) + L-arginine + ATP = L-arginyl-tRNA(Arg) + AMP + diphosphate</text>
        <dbReference type="Rhea" id="RHEA:20301"/>
        <dbReference type="Rhea" id="RHEA-COMP:9658"/>
        <dbReference type="Rhea" id="RHEA-COMP:9673"/>
        <dbReference type="ChEBI" id="CHEBI:30616"/>
        <dbReference type="ChEBI" id="CHEBI:32682"/>
        <dbReference type="ChEBI" id="CHEBI:33019"/>
        <dbReference type="ChEBI" id="CHEBI:78442"/>
        <dbReference type="ChEBI" id="CHEBI:78513"/>
        <dbReference type="ChEBI" id="CHEBI:456215"/>
        <dbReference type="EC" id="6.1.1.19"/>
    </reaction>
</comment>
<dbReference type="PANTHER" id="PTHR11956:SF5">
    <property type="entry name" value="ARGININE--TRNA LIGASE, CYTOPLASMIC"/>
    <property type="match status" value="1"/>
</dbReference>
<feature type="short sequence motif" description="'HIGH' region" evidence="9">
    <location>
        <begin position="130"/>
        <end position="140"/>
    </location>
</feature>
<dbReference type="NCBIfam" id="TIGR00456">
    <property type="entry name" value="argS"/>
    <property type="match status" value="1"/>
</dbReference>
<dbReference type="SMART" id="SM01016">
    <property type="entry name" value="Arg_tRNA_synt_N"/>
    <property type="match status" value="1"/>
</dbReference>
<evidence type="ECO:0000256" key="3">
    <source>
        <dbReference type="ARBA" id="ARBA00022598"/>
    </source>
</evidence>
<dbReference type="Proteomes" id="UP000612282">
    <property type="component" value="Unassembled WGS sequence"/>
</dbReference>